<sequence>MTPRPGWAEREQPCPGAGVRTTVADMNEVREYQVHGVRLVCELAGPADGPPLLLLHALGEDRGSWSAVGGALAADGWRTIAPDLRGHGDSDHPGDYAFEAMRDDVFGLLDAMGVRRVTVVAHSLGTVVASLVAMDRPELVDRLVLEEGPLPFPADPPRPEVSGPGPEPVSYDWRVVAEVARQRNAPAARHWDGLAEITARTLIIAGGPLSHLRQDQLALVAERIPDARLTTIEAGHMIHDTRPSDYLAEVRAFLQPA</sequence>
<protein>
    <submittedName>
        <fullName evidence="2">Pimeloyl-ACP methyl ester carboxylesterase</fullName>
    </submittedName>
</protein>
<name>A0A9W4DM84_9ACTN</name>
<dbReference type="PANTHER" id="PTHR43194:SF2">
    <property type="entry name" value="PEROXISOMAL MEMBRANE PROTEIN LPX1"/>
    <property type="match status" value="1"/>
</dbReference>
<dbReference type="EMBL" id="CAJSLV010000045">
    <property type="protein sequence ID" value="CAG6392569.1"/>
    <property type="molecule type" value="Genomic_DNA"/>
</dbReference>
<dbReference type="PRINTS" id="PR00111">
    <property type="entry name" value="ABHYDROLASE"/>
</dbReference>
<dbReference type="Pfam" id="PF00561">
    <property type="entry name" value="Abhydrolase_1"/>
    <property type="match status" value="1"/>
</dbReference>
<dbReference type="InterPro" id="IPR029058">
    <property type="entry name" value="AB_hydrolase_fold"/>
</dbReference>
<dbReference type="InterPro" id="IPR050228">
    <property type="entry name" value="Carboxylesterase_BioH"/>
</dbReference>
<dbReference type="SUPFAM" id="SSF53474">
    <property type="entry name" value="alpha/beta-Hydrolases"/>
    <property type="match status" value="1"/>
</dbReference>
<dbReference type="Proteomes" id="UP001152519">
    <property type="component" value="Unassembled WGS sequence"/>
</dbReference>
<dbReference type="InterPro" id="IPR000073">
    <property type="entry name" value="AB_hydrolase_1"/>
</dbReference>
<evidence type="ECO:0000259" key="1">
    <source>
        <dbReference type="Pfam" id="PF00561"/>
    </source>
</evidence>
<dbReference type="GO" id="GO:0003824">
    <property type="term" value="F:catalytic activity"/>
    <property type="evidence" value="ECO:0007669"/>
    <property type="project" value="UniProtKB-ARBA"/>
</dbReference>
<feature type="domain" description="AB hydrolase-1" evidence="1">
    <location>
        <begin position="50"/>
        <end position="151"/>
    </location>
</feature>
<evidence type="ECO:0000313" key="3">
    <source>
        <dbReference type="Proteomes" id="UP001152519"/>
    </source>
</evidence>
<comment type="caution">
    <text evidence="2">The sequence shown here is derived from an EMBL/GenBank/DDBJ whole genome shotgun (WGS) entry which is preliminary data.</text>
</comment>
<evidence type="ECO:0000313" key="2">
    <source>
        <dbReference type="EMBL" id="CAG6392569.1"/>
    </source>
</evidence>
<accession>A0A9W4DM84</accession>
<dbReference type="AlphaFoldDB" id="A0A9W4DM84"/>
<gene>
    <name evidence="2" type="ORF">SCOCK_170127</name>
</gene>
<keyword evidence="3" id="KW-1185">Reference proteome</keyword>
<proteinExistence type="predicted"/>
<dbReference type="PANTHER" id="PTHR43194">
    <property type="entry name" value="HYDROLASE ALPHA/BETA FOLD FAMILY"/>
    <property type="match status" value="1"/>
</dbReference>
<organism evidence="2 3">
    <name type="scientific">Actinacidiphila cocklensis</name>
    <dbReference type="NCBI Taxonomy" id="887465"/>
    <lineage>
        <taxon>Bacteria</taxon>
        <taxon>Bacillati</taxon>
        <taxon>Actinomycetota</taxon>
        <taxon>Actinomycetes</taxon>
        <taxon>Kitasatosporales</taxon>
        <taxon>Streptomycetaceae</taxon>
        <taxon>Actinacidiphila</taxon>
    </lineage>
</organism>
<dbReference type="Gene3D" id="3.40.50.1820">
    <property type="entry name" value="alpha/beta hydrolase"/>
    <property type="match status" value="2"/>
</dbReference>
<reference evidence="2" key="1">
    <citation type="submission" date="2021-05" db="EMBL/GenBank/DDBJ databases">
        <authorList>
            <person name="Arsene-Ploetze F."/>
        </authorList>
    </citation>
    <scope>NUCLEOTIDE SEQUENCE</scope>
    <source>
        <strain evidence="2">DSM 42138</strain>
    </source>
</reference>